<evidence type="ECO:0000256" key="1">
    <source>
        <dbReference type="SAM" id="SignalP"/>
    </source>
</evidence>
<protein>
    <recommendedName>
        <fullName evidence="4">Phosphodiesterase</fullName>
    </recommendedName>
</protein>
<evidence type="ECO:0000313" key="3">
    <source>
        <dbReference type="Proteomes" id="UP000316905"/>
    </source>
</evidence>
<proteinExistence type="predicted"/>
<dbReference type="AlphaFoldDB" id="A0A562Q9E4"/>
<name>A0A562Q9E4_9PSED</name>
<keyword evidence="3" id="KW-1185">Reference proteome</keyword>
<dbReference type="RefSeq" id="WP_244309128.1">
    <property type="nucleotide sequence ID" value="NZ_VLKY01000008.1"/>
</dbReference>
<evidence type="ECO:0008006" key="4">
    <source>
        <dbReference type="Google" id="ProtNLM"/>
    </source>
</evidence>
<feature type="chain" id="PRO_5021946612" description="Phosphodiesterase" evidence="1">
    <location>
        <begin position="21"/>
        <end position="99"/>
    </location>
</feature>
<keyword evidence="1" id="KW-0732">Signal</keyword>
<sequence>MKLTQIIVFMAAMPIATIMAETISIPISQQGDQRIVLPRPGESQSAVLERFGLPDEEHPAVGNPPITRWDYRTFSVYFENKHVINSVRDHHSSIRRDTP</sequence>
<gene>
    <name evidence="2" type="ORF">IQ22_02615</name>
</gene>
<comment type="caution">
    <text evidence="2">The sequence shown here is derived from an EMBL/GenBank/DDBJ whole genome shotgun (WGS) entry which is preliminary data.</text>
</comment>
<dbReference type="Proteomes" id="UP000316905">
    <property type="component" value="Unassembled WGS sequence"/>
</dbReference>
<evidence type="ECO:0000313" key="2">
    <source>
        <dbReference type="EMBL" id="TWI53401.1"/>
    </source>
</evidence>
<dbReference type="EMBL" id="VLKY01000008">
    <property type="protein sequence ID" value="TWI53401.1"/>
    <property type="molecule type" value="Genomic_DNA"/>
</dbReference>
<accession>A0A562Q9E4</accession>
<reference evidence="2 3" key="1">
    <citation type="journal article" date="2015" name="Stand. Genomic Sci.">
        <title>Genomic Encyclopedia of Bacterial and Archaeal Type Strains, Phase III: the genomes of soil and plant-associated and newly described type strains.</title>
        <authorList>
            <person name="Whitman W.B."/>
            <person name="Woyke T."/>
            <person name="Klenk H.P."/>
            <person name="Zhou Y."/>
            <person name="Lilburn T.G."/>
            <person name="Beck B.J."/>
            <person name="De Vos P."/>
            <person name="Vandamme P."/>
            <person name="Eisen J.A."/>
            <person name="Garrity G."/>
            <person name="Hugenholtz P."/>
            <person name="Kyrpides N.C."/>
        </authorList>
    </citation>
    <scope>NUCLEOTIDE SEQUENCE [LARGE SCALE GENOMIC DNA]</scope>
    <source>
        <strain evidence="2 3">CGMCC 1.6858</strain>
    </source>
</reference>
<feature type="signal peptide" evidence="1">
    <location>
        <begin position="1"/>
        <end position="20"/>
    </location>
</feature>
<organism evidence="2 3">
    <name type="scientific">Pseudomonas duriflava</name>
    <dbReference type="NCBI Taxonomy" id="459528"/>
    <lineage>
        <taxon>Bacteria</taxon>
        <taxon>Pseudomonadati</taxon>
        <taxon>Pseudomonadota</taxon>
        <taxon>Gammaproteobacteria</taxon>
        <taxon>Pseudomonadales</taxon>
        <taxon>Pseudomonadaceae</taxon>
        <taxon>Pseudomonas</taxon>
    </lineage>
</organism>